<dbReference type="InterPro" id="IPR018490">
    <property type="entry name" value="cNMP-bd_dom_sf"/>
</dbReference>
<dbReference type="Pfam" id="PF00027">
    <property type="entry name" value="cNMP_binding"/>
    <property type="match status" value="1"/>
</dbReference>
<gene>
    <name evidence="2" type="ORF">F3059_02685</name>
</gene>
<organism evidence="2 3">
    <name type="scientific">Salibacter halophilus</name>
    <dbReference type="NCBI Taxonomy" id="1803916"/>
    <lineage>
        <taxon>Bacteria</taxon>
        <taxon>Pseudomonadati</taxon>
        <taxon>Bacteroidota</taxon>
        <taxon>Flavobacteriia</taxon>
        <taxon>Flavobacteriales</taxon>
        <taxon>Salibacteraceae</taxon>
        <taxon>Salibacter</taxon>
    </lineage>
</organism>
<proteinExistence type="predicted"/>
<name>A0A6N6MAV3_9FLAO</name>
<evidence type="ECO:0000259" key="1">
    <source>
        <dbReference type="Pfam" id="PF00027"/>
    </source>
</evidence>
<dbReference type="AlphaFoldDB" id="A0A6N6MAV3"/>
<dbReference type="InterPro" id="IPR014710">
    <property type="entry name" value="RmlC-like_jellyroll"/>
</dbReference>
<evidence type="ECO:0000313" key="3">
    <source>
        <dbReference type="Proteomes" id="UP000435357"/>
    </source>
</evidence>
<keyword evidence="3" id="KW-1185">Reference proteome</keyword>
<dbReference type="OrthoDB" id="758145at2"/>
<dbReference type="InterPro" id="IPR000595">
    <property type="entry name" value="cNMP-bd_dom"/>
</dbReference>
<dbReference type="Proteomes" id="UP000435357">
    <property type="component" value="Unassembled WGS sequence"/>
</dbReference>
<dbReference type="SUPFAM" id="SSF51206">
    <property type="entry name" value="cAMP-binding domain-like"/>
    <property type="match status" value="1"/>
</dbReference>
<dbReference type="RefSeq" id="WP_151166401.1">
    <property type="nucleotide sequence ID" value="NZ_WACR01000002.1"/>
</dbReference>
<reference evidence="2 3" key="1">
    <citation type="submission" date="2019-09" db="EMBL/GenBank/DDBJ databases">
        <title>Genomes of Cryomorphaceae.</title>
        <authorList>
            <person name="Bowman J.P."/>
        </authorList>
    </citation>
    <scope>NUCLEOTIDE SEQUENCE [LARGE SCALE GENOMIC DNA]</scope>
    <source>
        <strain evidence="2 3">KCTC 52047</strain>
    </source>
</reference>
<feature type="domain" description="Cyclic nucleotide-binding" evidence="1">
    <location>
        <begin position="30"/>
        <end position="116"/>
    </location>
</feature>
<dbReference type="Gene3D" id="2.60.120.10">
    <property type="entry name" value="Jelly Rolls"/>
    <property type="match status" value="1"/>
</dbReference>
<comment type="caution">
    <text evidence="2">The sequence shown here is derived from an EMBL/GenBank/DDBJ whole genome shotgun (WGS) entry which is preliminary data.</text>
</comment>
<accession>A0A6N6MAV3</accession>
<protein>
    <submittedName>
        <fullName evidence="2">Crp/Fnr family transcriptional regulator</fullName>
    </submittedName>
</protein>
<evidence type="ECO:0000313" key="2">
    <source>
        <dbReference type="EMBL" id="KAB1065577.1"/>
    </source>
</evidence>
<dbReference type="EMBL" id="WACR01000002">
    <property type="protein sequence ID" value="KAB1065577.1"/>
    <property type="molecule type" value="Genomic_DNA"/>
</dbReference>
<sequence length="191" mass="22338">MKSNLENILKSFGGFSDEDISFGLSNFVSKHFKKDEILLEAGKTCKWIAFINSGIVRNYYISSNNEEVTYCMTFPNNFITAYSSFISGEKTFENIHALSETEALFIKKEQLLKLTNSSKKWLEFSNHFAEQAYVIMEHRLLTLQRESAEKRYEELITNHPEYLQYVPLKYIASYLGITQRHLSRLRKNIAY</sequence>